<feature type="compositionally biased region" description="Acidic residues" evidence="1">
    <location>
        <begin position="247"/>
        <end position="256"/>
    </location>
</feature>
<name>L8HDQ0_ACACF</name>
<reference evidence="2 3" key="1">
    <citation type="journal article" date="2013" name="Genome Biol.">
        <title>Genome of Acanthamoeba castellanii highlights extensive lateral gene transfer and early evolution of tyrosine kinase signaling.</title>
        <authorList>
            <person name="Clarke M."/>
            <person name="Lohan A.J."/>
            <person name="Liu B."/>
            <person name="Lagkouvardos I."/>
            <person name="Roy S."/>
            <person name="Zafar N."/>
            <person name="Bertelli C."/>
            <person name="Schilde C."/>
            <person name="Kianianmomeni A."/>
            <person name="Burglin T.R."/>
            <person name="Frech C."/>
            <person name="Turcotte B."/>
            <person name="Kopec K.O."/>
            <person name="Synnott J.M."/>
            <person name="Choo C."/>
            <person name="Paponov I."/>
            <person name="Finkler A."/>
            <person name="Soon Heng Tan C."/>
            <person name="Hutchins A.P."/>
            <person name="Weinmeier T."/>
            <person name="Rattei T."/>
            <person name="Chu J.S."/>
            <person name="Gimenez G."/>
            <person name="Irimia M."/>
            <person name="Rigden D.J."/>
            <person name="Fitzpatrick D.A."/>
            <person name="Lorenzo-Morales J."/>
            <person name="Bateman A."/>
            <person name="Chiu C.H."/>
            <person name="Tang P."/>
            <person name="Hegemann P."/>
            <person name="Fromm H."/>
            <person name="Raoult D."/>
            <person name="Greub G."/>
            <person name="Miranda-Saavedra D."/>
            <person name="Chen N."/>
            <person name="Nash P."/>
            <person name="Ginger M.L."/>
            <person name="Horn M."/>
            <person name="Schaap P."/>
            <person name="Caler L."/>
            <person name="Loftus B."/>
        </authorList>
    </citation>
    <scope>NUCLEOTIDE SEQUENCE [LARGE SCALE GENOMIC DNA]</scope>
    <source>
        <strain evidence="2 3">Neff</strain>
    </source>
</reference>
<dbReference type="RefSeq" id="XP_004349604.1">
    <property type="nucleotide sequence ID" value="XM_004349554.1"/>
</dbReference>
<dbReference type="PANTHER" id="PTHR13318:SF95">
    <property type="entry name" value="F-BOX PROTEIN YLR352W"/>
    <property type="match status" value="1"/>
</dbReference>
<dbReference type="GO" id="GO:0019005">
    <property type="term" value="C:SCF ubiquitin ligase complex"/>
    <property type="evidence" value="ECO:0007669"/>
    <property type="project" value="TreeGrafter"/>
</dbReference>
<dbReference type="GO" id="GO:0031146">
    <property type="term" value="P:SCF-dependent proteasomal ubiquitin-dependent protein catabolic process"/>
    <property type="evidence" value="ECO:0007669"/>
    <property type="project" value="TreeGrafter"/>
</dbReference>
<gene>
    <name evidence="2" type="ORF">ACA1_142070</name>
</gene>
<organism evidence="2 3">
    <name type="scientific">Acanthamoeba castellanii (strain ATCC 30010 / Neff)</name>
    <dbReference type="NCBI Taxonomy" id="1257118"/>
    <lineage>
        <taxon>Eukaryota</taxon>
        <taxon>Amoebozoa</taxon>
        <taxon>Discosea</taxon>
        <taxon>Longamoebia</taxon>
        <taxon>Centramoebida</taxon>
        <taxon>Acanthamoebidae</taxon>
        <taxon>Acanthamoeba</taxon>
    </lineage>
</organism>
<dbReference type="VEuPathDB" id="AmoebaDB:ACA1_142070"/>
<feature type="region of interest" description="Disordered" evidence="1">
    <location>
        <begin position="212"/>
        <end position="276"/>
    </location>
</feature>
<evidence type="ECO:0000313" key="2">
    <source>
        <dbReference type="EMBL" id="ELR22516.1"/>
    </source>
</evidence>
<proteinExistence type="predicted"/>
<evidence type="ECO:0000313" key="3">
    <source>
        <dbReference type="Proteomes" id="UP000011083"/>
    </source>
</evidence>
<dbReference type="KEGG" id="acan:ACA1_142070"/>
<dbReference type="Proteomes" id="UP000011083">
    <property type="component" value="Unassembled WGS sequence"/>
</dbReference>
<evidence type="ECO:0000256" key="1">
    <source>
        <dbReference type="SAM" id="MobiDB-lite"/>
    </source>
</evidence>
<dbReference type="EMBL" id="KB007883">
    <property type="protein sequence ID" value="ELR22516.1"/>
    <property type="molecule type" value="Genomic_DNA"/>
</dbReference>
<dbReference type="GeneID" id="14923458"/>
<protein>
    <submittedName>
        <fullName evidence="2">Leucine rich repeat domain containing protein</fullName>
    </submittedName>
</protein>
<keyword evidence="3" id="KW-1185">Reference proteome</keyword>
<dbReference type="Gene3D" id="3.80.10.10">
    <property type="entry name" value="Ribonuclease Inhibitor"/>
    <property type="match status" value="2"/>
</dbReference>
<dbReference type="PANTHER" id="PTHR13318">
    <property type="entry name" value="PARTNER OF PAIRED, ISOFORM B-RELATED"/>
    <property type="match status" value="1"/>
</dbReference>
<dbReference type="SUPFAM" id="SSF52047">
    <property type="entry name" value="RNI-like"/>
    <property type="match status" value="1"/>
</dbReference>
<feature type="compositionally biased region" description="Basic and acidic residues" evidence="1">
    <location>
        <begin position="258"/>
        <end position="276"/>
    </location>
</feature>
<feature type="compositionally biased region" description="Basic and acidic residues" evidence="1">
    <location>
        <begin position="218"/>
        <end position="229"/>
    </location>
</feature>
<dbReference type="InterPro" id="IPR032675">
    <property type="entry name" value="LRR_dom_sf"/>
</dbReference>
<dbReference type="AlphaFoldDB" id="L8HDQ0"/>
<sequence>MDHNTAKQKRDASDTLPVEMWAEVVGWLHRDCIQQPHPTGHSGAHARGGDGGAADRNFLLRSVALVSPLWRALVMSTVRTLTVRVPDDEDGFLGREQELREERPDEIQSRLGTLLQALDSVAQLCTSIEELRIDGCGFDFIGHPTLLARLPSRPSFRRLTLENLQLTDAHFGHLAPATARGLESLKIAFCTGLVDFLSIIDAKLSIAGHQSASTTAKNESDGDAAKTKSEASLGMELESERMKEDNEERDEVDLMENEAVKEKESEAKNEDDSTKNEELTRLKELVLVHCPELASLEHLPRGLERLSLQSCYRVGDREVLQIARLPRLKYLLLSVDRLITDAGLAALPLESLTEFHFHYWGMGISHRGISEARRRCKHICCVGTACPMMRDEP</sequence>
<accession>L8HDQ0</accession>